<comment type="caution">
    <text evidence="2">The sequence shown here is derived from an EMBL/GenBank/DDBJ whole genome shotgun (WGS) entry which is preliminary data.</text>
</comment>
<keyword evidence="3" id="KW-1185">Reference proteome</keyword>
<sequence length="121" mass="13044">MAHTGKDFGADLYGLKQVAKSHLSTVSDVYGSAIDKCASALDGVDGLAGVPEQFVAERGAVVDKYQQAHDSVIDLLRKTRENLDETAEALNQAADQYAEDDRVAAAELQRLIDDRGKPKPE</sequence>
<organism evidence="2 3">
    <name type="scientific">Actinopolyspora biskrensis</name>
    <dbReference type="NCBI Taxonomy" id="1470178"/>
    <lineage>
        <taxon>Bacteria</taxon>
        <taxon>Bacillati</taxon>
        <taxon>Actinomycetota</taxon>
        <taxon>Actinomycetes</taxon>
        <taxon>Actinopolysporales</taxon>
        <taxon>Actinopolysporaceae</taxon>
        <taxon>Actinopolyspora</taxon>
    </lineage>
</organism>
<evidence type="ECO:0000313" key="2">
    <source>
        <dbReference type="EMBL" id="NYH76997.1"/>
    </source>
</evidence>
<dbReference type="InterPro" id="IPR036689">
    <property type="entry name" value="ESAT-6-like_sf"/>
</dbReference>
<keyword evidence="1" id="KW-0175">Coiled coil</keyword>
<dbReference type="RefSeq" id="WP_179533614.1">
    <property type="nucleotide sequence ID" value="NZ_JACBYW010000001.1"/>
</dbReference>
<gene>
    <name evidence="2" type="ORF">FHR84_000311</name>
</gene>
<dbReference type="SUPFAM" id="SSF140453">
    <property type="entry name" value="EsxAB dimer-like"/>
    <property type="match status" value="1"/>
</dbReference>
<dbReference type="Proteomes" id="UP000548304">
    <property type="component" value="Unassembled WGS sequence"/>
</dbReference>
<proteinExistence type="predicted"/>
<evidence type="ECO:0000256" key="1">
    <source>
        <dbReference type="SAM" id="Coils"/>
    </source>
</evidence>
<accession>A0A852Z3U6</accession>
<dbReference type="EMBL" id="JACBYW010000001">
    <property type="protein sequence ID" value="NYH76997.1"/>
    <property type="molecule type" value="Genomic_DNA"/>
</dbReference>
<dbReference type="Gene3D" id="1.10.287.1060">
    <property type="entry name" value="ESAT-6-like"/>
    <property type="match status" value="1"/>
</dbReference>
<name>A0A852Z3U6_9ACTN</name>
<protein>
    <submittedName>
        <fullName evidence="2">ABC-type transporter Mla subunit MlaD</fullName>
    </submittedName>
</protein>
<dbReference type="AlphaFoldDB" id="A0A852Z3U6"/>
<reference evidence="2 3" key="1">
    <citation type="submission" date="2020-07" db="EMBL/GenBank/DDBJ databases">
        <title>Genomic Encyclopedia of Type Strains, Phase III (KMG-III): the genomes of soil and plant-associated and newly described type strains.</title>
        <authorList>
            <person name="Whitman W."/>
        </authorList>
    </citation>
    <scope>NUCLEOTIDE SEQUENCE [LARGE SCALE GENOMIC DNA]</scope>
    <source>
        <strain evidence="2 3">CECT 8576</strain>
    </source>
</reference>
<evidence type="ECO:0000313" key="3">
    <source>
        <dbReference type="Proteomes" id="UP000548304"/>
    </source>
</evidence>
<feature type="coiled-coil region" evidence="1">
    <location>
        <begin position="73"/>
        <end position="100"/>
    </location>
</feature>